<proteinExistence type="predicted"/>
<dbReference type="Pfam" id="PF20028">
    <property type="entry name" value="VMAP-C"/>
    <property type="match status" value="1"/>
</dbReference>
<name>A0A6S6TN40_9BACT</name>
<reference evidence="2" key="1">
    <citation type="submission" date="2020-01" db="EMBL/GenBank/DDBJ databases">
        <authorList>
            <person name="Meier V. D."/>
            <person name="Meier V D."/>
        </authorList>
    </citation>
    <scope>NUCLEOTIDE SEQUENCE</scope>
    <source>
        <strain evidence="2">HLG_WM_MAG_05</strain>
    </source>
</reference>
<dbReference type="Gene3D" id="2.40.10.10">
    <property type="entry name" value="Trypsin-like serine proteases"/>
    <property type="match status" value="1"/>
</dbReference>
<dbReference type="InterPro" id="IPR043504">
    <property type="entry name" value="Peptidase_S1_PA_chymotrypsin"/>
</dbReference>
<dbReference type="InterPro" id="IPR045450">
    <property type="entry name" value="VMAP_C"/>
</dbReference>
<gene>
    <name evidence="2" type="ORF">HELGO_WM17655</name>
</gene>
<dbReference type="AlphaFoldDB" id="A0A6S6TN40"/>
<accession>A0A6S6TN40</accession>
<dbReference type="Pfam" id="PF13365">
    <property type="entry name" value="Trypsin_2"/>
    <property type="match status" value="1"/>
</dbReference>
<evidence type="ECO:0000313" key="2">
    <source>
        <dbReference type="EMBL" id="CAA6819517.1"/>
    </source>
</evidence>
<dbReference type="SUPFAM" id="SSF50494">
    <property type="entry name" value="Trypsin-like serine proteases"/>
    <property type="match status" value="1"/>
</dbReference>
<dbReference type="InterPro" id="IPR009003">
    <property type="entry name" value="Peptidase_S1_PA"/>
</dbReference>
<protein>
    <recommendedName>
        <fullName evidence="1">vWA-MoxR associated protein C-terminal domain-containing protein</fullName>
    </recommendedName>
</protein>
<evidence type="ECO:0000259" key="1">
    <source>
        <dbReference type="Pfam" id="PF20028"/>
    </source>
</evidence>
<feature type="domain" description="vWA-MoxR associated protein C-terminal" evidence="1">
    <location>
        <begin position="361"/>
        <end position="440"/>
    </location>
</feature>
<dbReference type="EMBL" id="CACVAU010000056">
    <property type="protein sequence ID" value="CAA6819517.1"/>
    <property type="molecule type" value="Genomic_DNA"/>
</dbReference>
<organism evidence="2">
    <name type="scientific">uncultured Sulfurovum sp</name>
    <dbReference type="NCBI Taxonomy" id="269237"/>
    <lineage>
        <taxon>Bacteria</taxon>
        <taxon>Pseudomonadati</taxon>
        <taxon>Campylobacterota</taxon>
        <taxon>Epsilonproteobacteria</taxon>
        <taxon>Campylobacterales</taxon>
        <taxon>Sulfurovaceae</taxon>
        <taxon>Sulfurovum</taxon>
        <taxon>environmental samples</taxon>
    </lineage>
</organism>
<sequence>MSTTNNNSTFIIKSSENSSFGTGFVVYKDDNVSYIVTCAHVIDACKKDSLLVNGEVATLVAIGAKNEIDLAVIRVEKLESTALKLSAIPVYEKMPFAVQGFKKYINRNHKFELLEGTIKKSSQIKTDEATIDIHELSLCLDDSIEQGYSGSAIYSTSSRYVFAVAISRYDKKHADAISIKYLRDIWEQMPPDLLIESSVLDEEEADLHLLKQVVNEIFDNNIEVFQRIVYSVLPKNHNEILPDDINQIIDMVAKSKDSHNSRNIPILCLAKILNEKIQNQNLEAWIEHKKNMELLSGETLVCLSNKLDKSYNILIEIIVKNAELNNANILVWEDKIFKQGEISYQNVIEEESINLKNSDEIAKFLDKLMLFLQKFSNPNDVLLEFILPKVLLKEDIHFWKTSVGNSISSKYRLVYRFHERVENYRDHYQDWIANWKETNNSTNKVKKLGSIGSILKSEQETERINRTTKVIITKFPIDETDIFPAIYEYGASILVAPSSSLSEKKVPEFNSWFGKEFSDVKVEDMVVKINDFCVNNPNDFKSKMILIWDDPHRVPSIYKNVKKPVTPKGFEGFGF</sequence>